<feature type="domain" description="ABC transporter" evidence="9">
    <location>
        <begin position="6"/>
        <end position="245"/>
    </location>
</feature>
<evidence type="ECO:0000313" key="10">
    <source>
        <dbReference type="EMBL" id="GAA3889926.1"/>
    </source>
</evidence>
<dbReference type="Proteomes" id="UP001501803">
    <property type="component" value="Unassembled WGS sequence"/>
</dbReference>
<sequence>MKTPVIEIRDLHKTYGKSEVLRGVDLSINSGEVMAILGRSGGGKSTLLRCINLLETPTAGDIRVGEHLAFSGGKPATGKNLVRLRRSVGMLFQGLNVFPHLSVVENVALPMVRSLGTDESVAVKTALDLLDKVKLTEKALAMPSQLSGGQLQRVALARALALNPLALLFDEPTSALDPESTLEVLQVMKDLSADGMTMVIVTHEIGFAFDVAKTIVMIDEGIVVDSGSPAQLASNSQHDLTKRFLREHLQFDSSSPAGQPRPTRSR</sequence>
<dbReference type="SUPFAM" id="SSF52540">
    <property type="entry name" value="P-loop containing nucleoside triphosphate hydrolases"/>
    <property type="match status" value="1"/>
</dbReference>
<keyword evidence="3" id="KW-0813">Transport</keyword>
<dbReference type="InterPro" id="IPR050086">
    <property type="entry name" value="MetN_ABC_transporter-like"/>
</dbReference>
<name>A0ABP7L0Z8_9MICO</name>
<keyword evidence="4" id="KW-1003">Cell membrane</keyword>
<comment type="subcellular location">
    <subcellularLocation>
        <location evidence="1">Cell membrane</location>
        <topology evidence="1">Peripheral membrane protein</topology>
    </subcellularLocation>
</comment>
<protein>
    <submittedName>
        <fullName evidence="10">Amino acid ABC transporter ATP-binding protein</fullName>
    </submittedName>
</protein>
<reference evidence="11" key="1">
    <citation type="journal article" date="2019" name="Int. J. Syst. Evol. Microbiol.">
        <title>The Global Catalogue of Microorganisms (GCM) 10K type strain sequencing project: providing services to taxonomists for standard genome sequencing and annotation.</title>
        <authorList>
            <consortium name="The Broad Institute Genomics Platform"/>
            <consortium name="The Broad Institute Genome Sequencing Center for Infectious Disease"/>
            <person name="Wu L."/>
            <person name="Ma J."/>
        </authorList>
    </citation>
    <scope>NUCLEOTIDE SEQUENCE [LARGE SCALE GENOMIC DNA]</scope>
    <source>
        <strain evidence="11">JCM 17021</strain>
    </source>
</reference>
<dbReference type="PROSITE" id="PS00211">
    <property type="entry name" value="ABC_TRANSPORTER_1"/>
    <property type="match status" value="1"/>
</dbReference>
<organism evidence="10 11">
    <name type="scientific">Leifsonia kafniensis</name>
    <dbReference type="NCBI Taxonomy" id="475957"/>
    <lineage>
        <taxon>Bacteria</taxon>
        <taxon>Bacillati</taxon>
        <taxon>Actinomycetota</taxon>
        <taxon>Actinomycetes</taxon>
        <taxon>Micrococcales</taxon>
        <taxon>Microbacteriaceae</taxon>
        <taxon>Leifsonia</taxon>
    </lineage>
</organism>
<dbReference type="PROSITE" id="PS50893">
    <property type="entry name" value="ABC_TRANSPORTER_2"/>
    <property type="match status" value="1"/>
</dbReference>
<dbReference type="Pfam" id="PF00005">
    <property type="entry name" value="ABC_tran"/>
    <property type="match status" value="1"/>
</dbReference>
<keyword evidence="7" id="KW-0029">Amino-acid transport</keyword>
<evidence type="ECO:0000256" key="8">
    <source>
        <dbReference type="ARBA" id="ARBA00023136"/>
    </source>
</evidence>
<dbReference type="InterPro" id="IPR017871">
    <property type="entry name" value="ABC_transporter-like_CS"/>
</dbReference>
<evidence type="ECO:0000256" key="7">
    <source>
        <dbReference type="ARBA" id="ARBA00022970"/>
    </source>
</evidence>
<proteinExistence type="inferred from homology"/>
<evidence type="ECO:0000259" key="9">
    <source>
        <dbReference type="PROSITE" id="PS50893"/>
    </source>
</evidence>
<keyword evidence="5" id="KW-0547">Nucleotide-binding</keyword>
<accession>A0ABP7L0Z8</accession>
<dbReference type="InterPro" id="IPR003593">
    <property type="entry name" value="AAA+_ATPase"/>
</dbReference>
<dbReference type="InterPro" id="IPR027417">
    <property type="entry name" value="P-loop_NTPase"/>
</dbReference>
<dbReference type="Gene3D" id="3.40.50.300">
    <property type="entry name" value="P-loop containing nucleotide triphosphate hydrolases"/>
    <property type="match status" value="1"/>
</dbReference>
<comment type="similarity">
    <text evidence="2">Belongs to the ABC transporter superfamily.</text>
</comment>
<dbReference type="EMBL" id="BAABCN010000012">
    <property type="protein sequence ID" value="GAA3889926.1"/>
    <property type="molecule type" value="Genomic_DNA"/>
</dbReference>
<evidence type="ECO:0000256" key="1">
    <source>
        <dbReference type="ARBA" id="ARBA00004202"/>
    </source>
</evidence>
<dbReference type="InterPro" id="IPR030679">
    <property type="entry name" value="ABC_ATPase_HisP-typ"/>
</dbReference>
<gene>
    <name evidence="10" type="ORF">GCM10022381_34860</name>
</gene>
<dbReference type="RefSeq" id="WP_345069024.1">
    <property type="nucleotide sequence ID" value="NZ_BAABCN010000012.1"/>
</dbReference>
<evidence type="ECO:0000256" key="6">
    <source>
        <dbReference type="ARBA" id="ARBA00022840"/>
    </source>
</evidence>
<evidence type="ECO:0000256" key="3">
    <source>
        <dbReference type="ARBA" id="ARBA00022448"/>
    </source>
</evidence>
<evidence type="ECO:0000256" key="2">
    <source>
        <dbReference type="ARBA" id="ARBA00005417"/>
    </source>
</evidence>
<dbReference type="SMART" id="SM00382">
    <property type="entry name" value="AAA"/>
    <property type="match status" value="1"/>
</dbReference>
<keyword evidence="6 10" id="KW-0067">ATP-binding</keyword>
<evidence type="ECO:0000313" key="11">
    <source>
        <dbReference type="Proteomes" id="UP001501803"/>
    </source>
</evidence>
<comment type="caution">
    <text evidence="10">The sequence shown here is derived from an EMBL/GenBank/DDBJ whole genome shotgun (WGS) entry which is preliminary data.</text>
</comment>
<dbReference type="PANTHER" id="PTHR43166:SF9">
    <property type="entry name" value="GLUTAMATE_ASPARTATE IMPORT ATP-BINDING PROTEIN GLTL"/>
    <property type="match status" value="1"/>
</dbReference>
<keyword evidence="8" id="KW-0472">Membrane</keyword>
<dbReference type="PIRSF" id="PIRSF039085">
    <property type="entry name" value="ABC_ATPase_HisP"/>
    <property type="match status" value="1"/>
</dbReference>
<keyword evidence="11" id="KW-1185">Reference proteome</keyword>
<dbReference type="PANTHER" id="PTHR43166">
    <property type="entry name" value="AMINO ACID IMPORT ATP-BINDING PROTEIN"/>
    <property type="match status" value="1"/>
</dbReference>
<dbReference type="InterPro" id="IPR003439">
    <property type="entry name" value="ABC_transporter-like_ATP-bd"/>
</dbReference>
<evidence type="ECO:0000256" key="5">
    <source>
        <dbReference type="ARBA" id="ARBA00022741"/>
    </source>
</evidence>
<dbReference type="GO" id="GO:0005524">
    <property type="term" value="F:ATP binding"/>
    <property type="evidence" value="ECO:0007669"/>
    <property type="project" value="UniProtKB-KW"/>
</dbReference>
<evidence type="ECO:0000256" key="4">
    <source>
        <dbReference type="ARBA" id="ARBA00022475"/>
    </source>
</evidence>